<accession>A0A318RLJ7</accession>
<evidence type="ECO:0000313" key="2">
    <source>
        <dbReference type="EMBL" id="PYE16790.1"/>
    </source>
</evidence>
<gene>
    <name evidence="2" type="ORF">DFR67_10730</name>
</gene>
<evidence type="ECO:0000313" key="3">
    <source>
        <dbReference type="Proteomes" id="UP000247591"/>
    </source>
</evidence>
<keyword evidence="3" id="KW-1185">Reference proteome</keyword>
<dbReference type="InterPro" id="IPR000182">
    <property type="entry name" value="GNAT_dom"/>
</dbReference>
<dbReference type="SUPFAM" id="SSF55729">
    <property type="entry name" value="Acyl-CoA N-acyltransferases (Nat)"/>
    <property type="match status" value="1"/>
</dbReference>
<comment type="caution">
    <text evidence="2">The sequence shown here is derived from an EMBL/GenBank/DDBJ whole genome shotgun (WGS) entry which is preliminary data.</text>
</comment>
<sequence>MQVTPSRGDRVVVRFRKGPGAPADWRGDPSATLSDVTGILDSESPDLVILRDDERVVVPAALVEAVKVLSDKPVRNSQIRSLEVAAARGWPGIESEMIDGWRARAGGGFTRRANSAVPLEMGARLDSQTMDRLRKWYGARDLPVKIAAVTRLLPGAHVSPADYEINVDVLVAPVGAAASDMSAEVTIDETPSDTWVAAYAGQRSGADDADHAVGAAVVAAVDGGKLGFATVRDADGALVSIGRGAVTTGLGNDVWLGLSALWTAPDRRGEGLGRVVTSALERWGADLGAAQTYLQVETGNTHAREWYRRMGFGLHHSYGYVEYH</sequence>
<name>A0A318RLJ7_WILLI</name>
<reference evidence="2 3" key="1">
    <citation type="submission" date="2018-06" db="EMBL/GenBank/DDBJ databases">
        <title>Genomic Encyclopedia of Type Strains, Phase IV (KMG-IV): sequencing the most valuable type-strain genomes for metagenomic binning, comparative biology and taxonomic classification.</title>
        <authorList>
            <person name="Goeker M."/>
        </authorList>
    </citation>
    <scope>NUCLEOTIDE SEQUENCE [LARGE SCALE GENOMIC DNA]</scope>
    <source>
        <strain evidence="2 3">DSM 45521</strain>
    </source>
</reference>
<dbReference type="InterPro" id="IPR056935">
    <property type="entry name" value="Rv0428c-like_C"/>
</dbReference>
<protein>
    <submittedName>
        <fullName evidence="2">Acetyltransferase (GNAT) family protein</fullName>
    </submittedName>
</protein>
<dbReference type="PROSITE" id="PS51186">
    <property type="entry name" value="GNAT"/>
    <property type="match status" value="1"/>
</dbReference>
<dbReference type="Proteomes" id="UP000247591">
    <property type="component" value="Unassembled WGS sequence"/>
</dbReference>
<keyword evidence="2" id="KW-0808">Transferase</keyword>
<dbReference type="Pfam" id="PF24553">
    <property type="entry name" value="Rv0428c_C"/>
    <property type="match status" value="1"/>
</dbReference>
<dbReference type="AlphaFoldDB" id="A0A318RLJ7"/>
<evidence type="ECO:0000259" key="1">
    <source>
        <dbReference type="PROSITE" id="PS51186"/>
    </source>
</evidence>
<proteinExistence type="predicted"/>
<organism evidence="2 3">
    <name type="scientific">Williamsia limnetica</name>
    <dbReference type="NCBI Taxonomy" id="882452"/>
    <lineage>
        <taxon>Bacteria</taxon>
        <taxon>Bacillati</taxon>
        <taxon>Actinomycetota</taxon>
        <taxon>Actinomycetes</taxon>
        <taxon>Mycobacteriales</taxon>
        <taxon>Nocardiaceae</taxon>
        <taxon>Williamsia</taxon>
    </lineage>
</organism>
<dbReference type="OrthoDB" id="9775595at2"/>
<feature type="domain" description="N-acetyltransferase" evidence="1">
    <location>
        <begin position="169"/>
        <end position="324"/>
    </location>
</feature>
<dbReference type="EMBL" id="QJSP01000007">
    <property type="protein sequence ID" value="PYE16790.1"/>
    <property type="molecule type" value="Genomic_DNA"/>
</dbReference>
<dbReference type="InterPro" id="IPR016181">
    <property type="entry name" value="Acyl_CoA_acyltransferase"/>
</dbReference>
<dbReference type="Gene3D" id="3.40.630.30">
    <property type="match status" value="1"/>
</dbReference>
<dbReference type="GO" id="GO:0016747">
    <property type="term" value="F:acyltransferase activity, transferring groups other than amino-acyl groups"/>
    <property type="evidence" value="ECO:0007669"/>
    <property type="project" value="InterPro"/>
</dbReference>
<dbReference type="RefSeq" id="WP_110469919.1">
    <property type="nucleotide sequence ID" value="NZ_QJSP01000007.1"/>
</dbReference>